<feature type="compositionally biased region" description="Low complexity" evidence="10">
    <location>
        <begin position="380"/>
        <end position="395"/>
    </location>
</feature>
<keyword evidence="4" id="KW-0547">Nucleotide-binding</keyword>
<dbReference type="PROSITE" id="PS50011">
    <property type="entry name" value="PROTEIN_KINASE_DOM"/>
    <property type="match status" value="1"/>
</dbReference>
<feature type="compositionally biased region" description="Low complexity" evidence="10">
    <location>
        <begin position="1095"/>
        <end position="1107"/>
    </location>
</feature>
<feature type="compositionally biased region" description="Polar residues" evidence="10">
    <location>
        <begin position="682"/>
        <end position="702"/>
    </location>
</feature>
<evidence type="ECO:0000256" key="6">
    <source>
        <dbReference type="ARBA" id="ARBA00022840"/>
    </source>
</evidence>
<feature type="compositionally biased region" description="Polar residues" evidence="10">
    <location>
        <begin position="396"/>
        <end position="405"/>
    </location>
</feature>
<evidence type="ECO:0000259" key="11">
    <source>
        <dbReference type="PROSITE" id="PS50011"/>
    </source>
</evidence>
<dbReference type="EC" id="2.7.11.1" evidence="1"/>
<comment type="catalytic activity">
    <reaction evidence="7">
        <text>L-threonyl-[protein] + ATP = O-phospho-L-threonyl-[protein] + ADP + H(+)</text>
        <dbReference type="Rhea" id="RHEA:46608"/>
        <dbReference type="Rhea" id="RHEA-COMP:11060"/>
        <dbReference type="Rhea" id="RHEA-COMP:11605"/>
        <dbReference type="ChEBI" id="CHEBI:15378"/>
        <dbReference type="ChEBI" id="CHEBI:30013"/>
        <dbReference type="ChEBI" id="CHEBI:30616"/>
        <dbReference type="ChEBI" id="CHEBI:61977"/>
        <dbReference type="ChEBI" id="CHEBI:456216"/>
        <dbReference type="EC" id="2.7.11.1"/>
    </reaction>
</comment>
<keyword evidence="5" id="KW-0418">Kinase</keyword>
<evidence type="ECO:0000256" key="9">
    <source>
        <dbReference type="SAM" id="Coils"/>
    </source>
</evidence>
<dbReference type="GO" id="GO:0005524">
    <property type="term" value="F:ATP binding"/>
    <property type="evidence" value="ECO:0007669"/>
    <property type="project" value="UniProtKB-KW"/>
</dbReference>
<protein>
    <recommendedName>
        <fullName evidence="1">non-specific serine/threonine protein kinase</fullName>
        <ecNumber evidence="1">2.7.11.1</ecNumber>
    </recommendedName>
</protein>
<evidence type="ECO:0000313" key="12">
    <source>
        <dbReference type="EMBL" id="KAG0014002.1"/>
    </source>
</evidence>
<reference evidence="12" key="1">
    <citation type="journal article" date="2020" name="Fungal Divers.">
        <title>Resolving the Mortierellaceae phylogeny through synthesis of multi-gene phylogenetics and phylogenomics.</title>
        <authorList>
            <person name="Vandepol N."/>
            <person name="Liber J."/>
            <person name="Desiro A."/>
            <person name="Na H."/>
            <person name="Kennedy M."/>
            <person name="Barry K."/>
            <person name="Grigoriev I.V."/>
            <person name="Miller A.N."/>
            <person name="O'Donnell K."/>
            <person name="Stajich J.E."/>
            <person name="Bonito G."/>
        </authorList>
    </citation>
    <scope>NUCLEOTIDE SEQUENCE</scope>
    <source>
        <strain evidence="12">NRRL 2769</strain>
    </source>
</reference>
<feature type="region of interest" description="Disordered" evidence="10">
    <location>
        <begin position="442"/>
        <end position="485"/>
    </location>
</feature>
<dbReference type="CDD" id="cd14037">
    <property type="entry name" value="STKc_NAK_like"/>
    <property type="match status" value="1"/>
</dbReference>
<feature type="compositionally biased region" description="Polar residues" evidence="10">
    <location>
        <begin position="655"/>
        <end position="667"/>
    </location>
</feature>
<feature type="compositionally biased region" description="Polar residues" evidence="10">
    <location>
        <begin position="1059"/>
        <end position="1073"/>
    </location>
</feature>
<dbReference type="GO" id="GO:0004674">
    <property type="term" value="F:protein serine/threonine kinase activity"/>
    <property type="evidence" value="ECO:0007669"/>
    <property type="project" value="UniProtKB-KW"/>
</dbReference>
<gene>
    <name evidence="12" type="ORF">BGZ80_010710</name>
</gene>
<dbReference type="GO" id="GO:0000147">
    <property type="term" value="P:actin cortical patch assembly"/>
    <property type="evidence" value="ECO:0007669"/>
    <property type="project" value="TreeGrafter"/>
</dbReference>
<feature type="domain" description="Protein kinase" evidence="11">
    <location>
        <begin position="27"/>
        <end position="301"/>
    </location>
</feature>
<feature type="compositionally biased region" description="Low complexity" evidence="10">
    <location>
        <begin position="833"/>
        <end position="845"/>
    </location>
</feature>
<keyword evidence="13" id="KW-1185">Reference proteome</keyword>
<dbReference type="PANTHER" id="PTHR22967">
    <property type="entry name" value="SERINE/THREONINE PROTEIN KINASE"/>
    <property type="match status" value="1"/>
</dbReference>
<comment type="catalytic activity">
    <reaction evidence="8">
        <text>L-seryl-[protein] + ATP = O-phospho-L-seryl-[protein] + ADP + H(+)</text>
        <dbReference type="Rhea" id="RHEA:17989"/>
        <dbReference type="Rhea" id="RHEA-COMP:9863"/>
        <dbReference type="Rhea" id="RHEA-COMP:11604"/>
        <dbReference type="ChEBI" id="CHEBI:15378"/>
        <dbReference type="ChEBI" id="CHEBI:29999"/>
        <dbReference type="ChEBI" id="CHEBI:30616"/>
        <dbReference type="ChEBI" id="CHEBI:83421"/>
        <dbReference type="ChEBI" id="CHEBI:456216"/>
        <dbReference type="EC" id="2.7.11.1"/>
    </reaction>
</comment>
<accession>A0A9P6MUC8</accession>
<evidence type="ECO:0000256" key="10">
    <source>
        <dbReference type="SAM" id="MobiDB-lite"/>
    </source>
</evidence>
<proteinExistence type="predicted"/>
<evidence type="ECO:0000256" key="7">
    <source>
        <dbReference type="ARBA" id="ARBA00047899"/>
    </source>
</evidence>
<dbReference type="PROSITE" id="PS00108">
    <property type="entry name" value="PROTEIN_KINASE_ST"/>
    <property type="match status" value="1"/>
</dbReference>
<dbReference type="InterPro" id="IPR000719">
    <property type="entry name" value="Prot_kinase_dom"/>
</dbReference>
<feature type="compositionally biased region" description="Polar residues" evidence="10">
    <location>
        <begin position="854"/>
        <end position="898"/>
    </location>
</feature>
<evidence type="ECO:0000256" key="2">
    <source>
        <dbReference type="ARBA" id="ARBA00022527"/>
    </source>
</evidence>
<comment type="caution">
    <text evidence="12">The sequence shown here is derived from an EMBL/GenBank/DDBJ whole genome shotgun (WGS) entry which is preliminary data.</text>
</comment>
<dbReference type="OrthoDB" id="2018507at2759"/>
<feature type="region of interest" description="Disordered" evidence="10">
    <location>
        <begin position="1046"/>
        <end position="1138"/>
    </location>
</feature>
<feature type="region of interest" description="Disordered" evidence="10">
    <location>
        <begin position="506"/>
        <end position="587"/>
    </location>
</feature>
<feature type="region of interest" description="Disordered" evidence="10">
    <location>
        <begin position="831"/>
        <end position="1010"/>
    </location>
</feature>
<feature type="compositionally biased region" description="Low complexity" evidence="10">
    <location>
        <begin position="532"/>
        <end position="544"/>
    </location>
</feature>
<keyword evidence="3" id="KW-0808">Transferase</keyword>
<feature type="region of interest" description="Disordered" evidence="10">
    <location>
        <begin position="653"/>
        <end position="730"/>
    </location>
</feature>
<evidence type="ECO:0000256" key="1">
    <source>
        <dbReference type="ARBA" id="ARBA00012513"/>
    </source>
</evidence>
<evidence type="ECO:0000313" key="13">
    <source>
        <dbReference type="Proteomes" id="UP000703661"/>
    </source>
</evidence>
<evidence type="ECO:0000256" key="3">
    <source>
        <dbReference type="ARBA" id="ARBA00022679"/>
    </source>
</evidence>
<evidence type="ECO:0000256" key="5">
    <source>
        <dbReference type="ARBA" id="ARBA00022777"/>
    </source>
</evidence>
<dbReference type="Proteomes" id="UP000703661">
    <property type="component" value="Unassembled WGS sequence"/>
</dbReference>
<dbReference type="SUPFAM" id="SSF56112">
    <property type="entry name" value="Protein kinase-like (PK-like)"/>
    <property type="match status" value="1"/>
</dbReference>
<sequence>MNVVGLNMPQQGTILPGTTIQLGRFTVVIDRYIAEGGFAHVYLASLISGGGIPVVVKRIAVADKERLAIVQKEIDTMKCLGKHKNIVEYMDSCMGKLEGGGYEVLILMEYCGGGPVIDLMNRRLQHRLTEPEILKIFSNVCEAVAYLHYCNPPILHRDIKVENILLSNNDYKLCDFGSATTNILRGDNIPRNVKDIQLLEEEINNHTTLQYRAPEMLDLYMKKGIDEKIDIWALGVLLYKLCYYTTPFEEQGQLAILNVRYTIPEHPVFSPGLIGLFKSMLKEDPRQRPNIYQVMKATSSLRGLPCPIQNKYPDTPLPTAQEIQPSATANIFSSATVTRPVDALPSIEPMRRGRPTRPQAGAAPPIQGNDNSFQSPPPQSDFSSGFDDSFGQFSQTTDPASQFSKITPAGDAFDFGNSAFDSGIKSDSKRFTLDFESGGDEFGFNFSNSGSKDSTSRPRPPSFTASDLQPSNVYPNTKSAMPAQLSGTNNANYLAAKPTADDLFFGSSADKTSRPTTPSSFGSFQQTPVGLSSPPSIVGSQSSGMGKPLLPTRPGVQQPTPAPRLNASYQSNTTVSSQSNKGVYNDSTGSSKIGLSANTSPVSSSSGVFAHGLGSTNSTEKSNGGINALGQTMTTVESLELLQRRQMEQFGRFLDSNNSANPQNTQGKAKILDPSKTLDGLKSQSVSSRTVANQGPTGTSAVSPPAIAPRPQVSSSSIGASIVPGSATELPPLDRKALAQRDMDTELKLIQLQQKEFERQQQELFALQRQEMEEQQRQHRQQQEQLQRQQQQQIQLQHEKWQERKRMLTEQEQLTQKQLVQQKDLERQHEIQKQQQLQEQQQQQQHSFPEVSDLASSMASVSLNTNPATVASSSNPYRRSVLNSGNALQSPVSGSNAGNVDHFTSHTGAHDSNYSTPITSPSASFQSSFSSGPQAISGSELSSTKAAIAPSVPVKAARRTGVNGTDSSSTTPTTPVASAAGSPTKARRASINMNLPPGQKPELLPKPTRFRMKDGTGTLVAGEEEAFKKRFPSADVDEDLIQFTSTSTTTATARTDSSQYMSPSQRARANFNTAHDEEEEEEEETLVRSRRRQYNSPAPSSPASNGPTQKQDSADEPSTPVESVRDRVLRMNRAGRVN</sequence>
<dbReference type="SMART" id="SM00220">
    <property type="entry name" value="S_TKc"/>
    <property type="match status" value="1"/>
</dbReference>
<dbReference type="GO" id="GO:0005737">
    <property type="term" value="C:cytoplasm"/>
    <property type="evidence" value="ECO:0007669"/>
    <property type="project" value="TreeGrafter"/>
</dbReference>
<feature type="compositionally biased region" description="Low complexity" evidence="10">
    <location>
        <begin position="1046"/>
        <end position="1058"/>
    </location>
</feature>
<dbReference type="GO" id="GO:0007015">
    <property type="term" value="P:actin filament organization"/>
    <property type="evidence" value="ECO:0007669"/>
    <property type="project" value="TreeGrafter"/>
</dbReference>
<feature type="compositionally biased region" description="Polar residues" evidence="10">
    <location>
        <begin position="567"/>
        <end position="587"/>
    </location>
</feature>
<feature type="compositionally biased region" description="Polar residues" evidence="10">
    <location>
        <begin position="514"/>
        <end position="530"/>
    </location>
</feature>
<feature type="region of interest" description="Disordered" evidence="10">
    <location>
        <begin position="342"/>
        <end position="405"/>
    </location>
</feature>
<dbReference type="EMBL" id="JAAAID010000777">
    <property type="protein sequence ID" value="KAG0014002.1"/>
    <property type="molecule type" value="Genomic_DNA"/>
</dbReference>
<feature type="compositionally biased region" description="Polar residues" evidence="10">
    <location>
        <begin position="463"/>
        <end position="485"/>
    </location>
</feature>
<keyword evidence="6" id="KW-0067">ATP-binding</keyword>
<feature type="compositionally biased region" description="Low complexity" evidence="10">
    <location>
        <begin position="920"/>
        <end position="935"/>
    </location>
</feature>
<dbReference type="Gene3D" id="1.10.510.10">
    <property type="entry name" value="Transferase(Phosphotransferase) domain 1"/>
    <property type="match status" value="1"/>
</dbReference>
<name>A0A9P6MUC8_9FUNG</name>
<keyword evidence="2" id="KW-0723">Serine/threonine-protein kinase</keyword>
<organism evidence="12 13">
    <name type="scientific">Entomortierella chlamydospora</name>
    <dbReference type="NCBI Taxonomy" id="101097"/>
    <lineage>
        <taxon>Eukaryota</taxon>
        <taxon>Fungi</taxon>
        <taxon>Fungi incertae sedis</taxon>
        <taxon>Mucoromycota</taxon>
        <taxon>Mortierellomycotina</taxon>
        <taxon>Mortierellomycetes</taxon>
        <taxon>Mortierellales</taxon>
        <taxon>Mortierellaceae</taxon>
        <taxon>Entomortierella</taxon>
    </lineage>
</organism>
<feature type="coiled-coil region" evidence="9">
    <location>
        <begin position="750"/>
        <end position="811"/>
    </location>
</feature>
<dbReference type="Pfam" id="PF00069">
    <property type="entry name" value="Pkinase"/>
    <property type="match status" value="1"/>
</dbReference>
<feature type="compositionally biased region" description="Low complexity" evidence="10">
    <location>
        <begin position="967"/>
        <end position="984"/>
    </location>
</feature>
<feature type="compositionally biased region" description="Polar residues" evidence="10">
    <location>
        <begin position="905"/>
        <end position="919"/>
    </location>
</feature>
<dbReference type="PANTHER" id="PTHR22967:SF57">
    <property type="entry name" value="AUXILIN, ISOFORM A-RELATED"/>
    <property type="match status" value="1"/>
</dbReference>
<evidence type="ECO:0000256" key="4">
    <source>
        <dbReference type="ARBA" id="ARBA00022741"/>
    </source>
</evidence>
<dbReference type="InterPro" id="IPR008271">
    <property type="entry name" value="Ser/Thr_kinase_AS"/>
</dbReference>
<keyword evidence="9" id="KW-0175">Coiled coil</keyword>
<dbReference type="AlphaFoldDB" id="A0A9P6MUC8"/>
<dbReference type="InterPro" id="IPR011009">
    <property type="entry name" value="Kinase-like_dom_sf"/>
</dbReference>
<evidence type="ECO:0000256" key="8">
    <source>
        <dbReference type="ARBA" id="ARBA00048679"/>
    </source>
</evidence>
<feature type="compositionally biased region" description="Polar residues" evidence="10">
    <location>
        <begin position="936"/>
        <end position="945"/>
    </location>
</feature>